<dbReference type="InterPro" id="IPR025402">
    <property type="entry name" value="DMP19_C"/>
</dbReference>
<feature type="domain" description="DNA mimic protein DMP19 C-terminal" evidence="1">
    <location>
        <begin position="59"/>
        <end position="136"/>
    </location>
</feature>
<dbReference type="eggNOG" id="ENOG5033J1H">
    <property type="taxonomic scope" value="Bacteria"/>
</dbReference>
<dbReference type="EMBL" id="CP000750">
    <property type="protein sequence ID" value="ABS03824.1"/>
    <property type="molecule type" value="Genomic_DNA"/>
</dbReference>
<gene>
    <name evidence="2" type="ordered locus">Krad_2344</name>
</gene>
<dbReference type="Pfam" id="PF14300">
    <property type="entry name" value="DMP19"/>
    <property type="match status" value="1"/>
</dbReference>
<sequence>MLVGDHPDRWLRPRLQGATHPGGAPSTVAPVTDEEFDALWNRACEWDAPAIKTHRGDEALHVALTFHGSVMNGGLLDAVENYGEDLEYPLPRVLQAYRFLGLDAVASIIERARQEYEELAGADGQVHDDLTAERVDASYSLDGDALSAAARAVVEASPNGFAPLS</sequence>
<accession>A6WAI5</accession>
<reference evidence="3" key="1">
    <citation type="journal article" date="2008" name="PLoS ONE">
        <title>Survival in nuclear waste, extreme resistance, and potential applications gleaned from the genome sequence of Kineococcus radiotolerans SRS30216.</title>
        <authorList>
            <person name="Bagwell C.E."/>
            <person name="Bhat S."/>
            <person name="Hawkins G.M."/>
            <person name="Smith B.W."/>
            <person name="Biswas T."/>
            <person name="Hoover T.R."/>
            <person name="Saunders E."/>
            <person name="Han C.S."/>
            <person name="Tsodikov O.V."/>
            <person name="Shimkets L.J."/>
        </authorList>
    </citation>
    <scope>NUCLEOTIDE SEQUENCE [LARGE SCALE GENOMIC DNA]</scope>
    <source>
        <strain evidence="3">ATCC BAA-149 / DSM 14245 / SRS30216</strain>
    </source>
</reference>
<evidence type="ECO:0000313" key="2">
    <source>
        <dbReference type="EMBL" id="ABS03824.1"/>
    </source>
</evidence>
<organism evidence="2 3">
    <name type="scientific">Kineococcus radiotolerans (strain ATCC BAA-149 / DSM 14245 / SRS30216)</name>
    <dbReference type="NCBI Taxonomy" id="266940"/>
    <lineage>
        <taxon>Bacteria</taxon>
        <taxon>Bacillati</taxon>
        <taxon>Actinomycetota</taxon>
        <taxon>Actinomycetes</taxon>
        <taxon>Kineosporiales</taxon>
        <taxon>Kineosporiaceae</taxon>
        <taxon>Kineococcus</taxon>
    </lineage>
</organism>
<name>A6WAI5_KINRD</name>
<dbReference type="AlphaFoldDB" id="A6WAI5"/>
<protein>
    <recommendedName>
        <fullName evidence="1">DNA mimic protein DMP19 C-terminal domain-containing protein</fullName>
    </recommendedName>
</protein>
<evidence type="ECO:0000259" key="1">
    <source>
        <dbReference type="Pfam" id="PF14300"/>
    </source>
</evidence>
<keyword evidence="3" id="KW-1185">Reference proteome</keyword>
<dbReference type="KEGG" id="kra:Krad_2344"/>
<dbReference type="Proteomes" id="UP000001116">
    <property type="component" value="Chromosome"/>
</dbReference>
<proteinExistence type="predicted"/>
<dbReference type="HOGENOM" id="CLU_1608658_0_0_11"/>
<evidence type="ECO:0000313" key="3">
    <source>
        <dbReference type="Proteomes" id="UP000001116"/>
    </source>
</evidence>